<dbReference type="GeneID" id="13444322"/>
<dbReference type="OrthoDB" id="330974at2759"/>
<reference evidence="2" key="1">
    <citation type="submission" date="2011-02" db="EMBL/GenBank/DDBJ databases">
        <authorList>
            <person name="Aslett M."/>
        </authorList>
    </citation>
    <scope>NUCLEOTIDE SEQUENCE</scope>
    <source>
        <strain evidence="2">Liverpool</strain>
    </source>
</reference>
<feature type="region of interest" description="Disordered" evidence="1">
    <location>
        <begin position="296"/>
        <end position="323"/>
    </location>
</feature>
<evidence type="ECO:0000313" key="3">
    <source>
        <dbReference type="EMBL" id="CEL65728.1"/>
    </source>
</evidence>
<dbReference type="InParanoid" id="F0VDH8"/>
<dbReference type="eggNOG" id="ENOG502QYDI">
    <property type="taxonomic scope" value="Eukaryota"/>
</dbReference>
<gene>
    <name evidence="3" type="ORF">BN1204_015630</name>
    <name evidence="2" type="ORF">NCLIV_015630</name>
</gene>
<reference evidence="2" key="2">
    <citation type="submission" date="2011-03" db="EMBL/GenBank/DDBJ databases">
        <title>Comparative genomics and transcriptomics of Neospora caninum and Toxoplasma gondii.</title>
        <authorList>
            <person name="Reid A.J."/>
            <person name="Sohal A."/>
            <person name="Harris D."/>
            <person name="Quail M."/>
            <person name="Sanders M."/>
            <person name="Berriman M."/>
            <person name="Wastling J.M."/>
            <person name="Pain A."/>
        </authorList>
    </citation>
    <scope>NUCLEOTIDE SEQUENCE</scope>
    <source>
        <strain evidence="2">Liverpool</strain>
    </source>
</reference>
<feature type="region of interest" description="Disordered" evidence="1">
    <location>
        <begin position="199"/>
        <end position="249"/>
    </location>
</feature>
<dbReference type="EMBL" id="FR823387">
    <property type="protein sequence ID" value="CBZ51771.1"/>
    <property type="molecule type" value="Genomic_DNA"/>
</dbReference>
<dbReference type="RefSeq" id="XP_003881804.1">
    <property type="nucleotide sequence ID" value="XM_003881755.1"/>
</dbReference>
<dbReference type="OMA" id="MRETRCF"/>
<reference evidence="3" key="4">
    <citation type="journal article" date="2015" name="PLoS ONE">
        <title>Comprehensive Evaluation of Toxoplasma gondii VEG and Neospora caninum LIV Genomes with Tachyzoite Stage Transcriptome and Proteome Defines Novel Transcript Features.</title>
        <authorList>
            <person name="Ramaprasad A."/>
            <person name="Mourier T."/>
            <person name="Naeem R."/>
            <person name="Malas T.B."/>
            <person name="Moussa E."/>
            <person name="Panigrahi A."/>
            <person name="Vermont S.J."/>
            <person name="Otto T.D."/>
            <person name="Wastling J."/>
            <person name="Pain A."/>
        </authorList>
    </citation>
    <scope>NUCLEOTIDE SEQUENCE</scope>
    <source>
        <strain evidence="3">Liverpool</strain>
    </source>
</reference>
<dbReference type="Proteomes" id="UP000007494">
    <property type="component" value="Chromosome VI"/>
</dbReference>
<feature type="region of interest" description="Disordered" evidence="1">
    <location>
        <begin position="92"/>
        <end position="176"/>
    </location>
</feature>
<keyword evidence="4" id="KW-1185">Reference proteome</keyword>
<dbReference type="VEuPathDB" id="ToxoDB:NCLIV_015630"/>
<proteinExistence type="predicted"/>
<protein>
    <submittedName>
        <fullName evidence="2">Uncharacterized protein</fullName>
    </submittedName>
</protein>
<dbReference type="AlphaFoldDB" id="F0VDH8"/>
<feature type="compositionally biased region" description="Basic and acidic residues" evidence="1">
    <location>
        <begin position="92"/>
        <end position="112"/>
    </location>
</feature>
<feature type="compositionally biased region" description="Basic and acidic residues" evidence="1">
    <location>
        <begin position="233"/>
        <end position="244"/>
    </location>
</feature>
<dbReference type="EMBL" id="LN714480">
    <property type="protein sequence ID" value="CEL65728.1"/>
    <property type="molecule type" value="Genomic_DNA"/>
</dbReference>
<sequence length="385" mass="42313">MLLLMDADGWYNSGAAPGQVMRETRCFRQSFYAVRRSRAAVYRKRISEGRGLTLATLLPPASRVTTEFTSQRSLPAVLSNASCFGLDSRDRGPSLDSSAAHRRDAQDAKRQAEAVSVPANRSQAHRLPLAPDTDIEGDLPTVIKGRGSVGSRGTVDSVSTEDPEATRSGFGHPGFCSHSGSNASSGFLRPYRAADFDVSSKTPFSEDPPRAEGSAGWKDTASAPASLGDCDFNADRGHQSDPEGKLSGFTPSCAVRVHETFDRRRFCGSASPQSSDADETDSLEDRLEHTRFRTRWQREASSPSAGLTRETEVRGKGQRRHTTTPIQDRLLQSAGGTLPPDFEFAGRRRQTLMRMSLEERLSFQTRWVFSRAPWVIPRRAPAFEE</sequence>
<evidence type="ECO:0000256" key="1">
    <source>
        <dbReference type="SAM" id="MobiDB-lite"/>
    </source>
</evidence>
<evidence type="ECO:0000313" key="2">
    <source>
        <dbReference type="EMBL" id="CBZ51771.1"/>
    </source>
</evidence>
<organism evidence="2 4">
    <name type="scientific">Neospora caninum (strain Liverpool)</name>
    <dbReference type="NCBI Taxonomy" id="572307"/>
    <lineage>
        <taxon>Eukaryota</taxon>
        <taxon>Sar</taxon>
        <taxon>Alveolata</taxon>
        <taxon>Apicomplexa</taxon>
        <taxon>Conoidasida</taxon>
        <taxon>Coccidia</taxon>
        <taxon>Eucoccidiorida</taxon>
        <taxon>Eimeriorina</taxon>
        <taxon>Sarcocystidae</taxon>
        <taxon>Neospora</taxon>
    </lineage>
</organism>
<evidence type="ECO:0000313" key="4">
    <source>
        <dbReference type="Proteomes" id="UP000007494"/>
    </source>
</evidence>
<name>F0VDH8_NEOCL</name>
<accession>F0VDH8</accession>
<reference evidence="4" key="3">
    <citation type="journal article" date="2012" name="PLoS Pathog.">
        <title>Comparative genomics of the apicomplexan parasites Toxoplasma gondii and Neospora caninum: Coccidia differing in host range and transmission strategy.</title>
        <authorList>
            <person name="Reid A.J."/>
            <person name="Vermont S.J."/>
            <person name="Cotton J.A."/>
            <person name="Harris D."/>
            <person name="Hill-Cawthorne G.A."/>
            <person name="Konen-Waisman S."/>
            <person name="Latham S.M."/>
            <person name="Mourier T."/>
            <person name="Norton R."/>
            <person name="Quail M.A."/>
            <person name="Sanders M."/>
            <person name="Shanmugam D."/>
            <person name="Sohal A."/>
            <person name="Wasmuth J.D."/>
            <person name="Brunk B."/>
            <person name="Grigg M.E."/>
            <person name="Howard J.C."/>
            <person name="Parkinson J."/>
            <person name="Roos D.S."/>
            <person name="Trees A.J."/>
            <person name="Berriman M."/>
            <person name="Pain A."/>
            <person name="Wastling J.M."/>
        </authorList>
    </citation>
    <scope>NUCLEOTIDE SEQUENCE [LARGE SCALE GENOMIC DNA]</scope>
    <source>
        <strain evidence="4">Liverpool</strain>
    </source>
</reference>